<gene>
    <name evidence="1" type="ORF">LENED_000789</name>
</gene>
<name>A0A1Q3DX78_LENED</name>
<comment type="caution">
    <text evidence="1">The sequence shown here is derived from an EMBL/GenBank/DDBJ whole genome shotgun (WGS) entry which is preliminary data.</text>
</comment>
<reference evidence="1 2" key="1">
    <citation type="submission" date="2016-08" db="EMBL/GenBank/DDBJ databases">
        <authorList>
            <consortium name="Lentinula edodes genome sequencing consortium"/>
            <person name="Sakamoto Y."/>
            <person name="Nakade K."/>
            <person name="Sato S."/>
            <person name="Yoshida Y."/>
            <person name="Miyazaki K."/>
            <person name="Natsume S."/>
            <person name="Konno N."/>
        </authorList>
    </citation>
    <scope>NUCLEOTIDE SEQUENCE [LARGE SCALE GENOMIC DNA]</scope>
    <source>
        <strain evidence="1 2">NBRC 111202</strain>
    </source>
</reference>
<evidence type="ECO:0000313" key="1">
    <source>
        <dbReference type="EMBL" id="GAV99338.1"/>
    </source>
</evidence>
<accession>A0A1Q3DX78</accession>
<keyword evidence="2" id="KW-1185">Reference proteome</keyword>
<organism evidence="1 2">
    <name type="scientific">Lentinula edodes</name>
    <name type="common">Shiitake mushroom</name>
    <name type="synonym">Lentinus edodes</name>
    <dbReference type="NCBI Taxonomy" id="5353"/>
    <lineage>
        <taxon>Eukaryota</taxon>
        <taxon>Fungi</taxon>
        <taxon>Dikarya</taxon>
        <taxon>Basidiomycota</taxon>
        <taxon>Agaricomycotina</taxon>
        <taxon>Agaricomycetes</taxon>
        <taxon>Agaricomycetidae</taxon>
        <taxon>Agaricales</taxon>
        <taxon>Marasmiineae</taxon>
        <taxon>Omphalotaceae</taxon>
        <taxon>Lentinula</taxon>
    </lineage>
</organism>
<dbReference type="EMBL" id="BDGU01000013">
    <property type="protein sequence ID" value="GAV99338.1"/>
    <property type="molecule type" value="Genomic_DNA"/>
</dbReference>
<dbReference type="Proteomes" id="UP000188533">
    <property type="component" value="Unassembled WGS sequence"/>
</dbReference>
<evidence type="ECO:0000313" key="2">
    <source>
        <dbReference type="Proteomes" id="UP000188533"/>
    </source>
</evidence>
<reference evidence="1 2" key="2">
    <citation type="submission" date="2017-02" db="EMBL/GenBank/DDBJ databases">
        <title>A genome survey and senescence transcriptome analysis in Lentinula edodes.</title>
        <authorList>
            <person name="Sakamoto Y."/>
            <person name="Nakade K."/>
            <person name="Sato S."/>
            <person name="Yoshida Y."/>
            <person name="Miyazaki K."/>
            <person name="Natsume S."/>
            <person name="Konno N."/>
        </authorList>
    </citation>
    <scope>NUCLEOTIDE SEQUENCE [LARGE SCALE GENOMIC DNA]</scope>
    <source>
        <strain evidence="1 2">NBRC 111202</strain>
    </source>
</reference>
<proteinExistence type="predicted"/>
<protein>
    <submittedName>
        <fullName evidence="1">Uncharacterized protein</fullName>
    </submittedName>
</protein>
<sequence length="85" mass="9868">MWSSGRLQSCEHSLEVMTVFPDVRSTIFRPSNLHPKAFFLMTQRRRARGSERVITDDPFTEVLGEYPEAVVCGTVDCTFQKRDHY</sequence>
<dbReference type="AlphaFoldDB" id="A0A1Q3DX78"/>